<keyword evidence="2" id="KW-1185">Reference proteome</keyword>
<evidence type="ECO:0000313" key="2">
    <source>
        <dbReference type="Proteomes" id="UP001359485"/>
    </source>
</evidence>
<sequence>MVQTGENRVIFLNLKTSPSGFSGDPLVETKRSLACKEDVDLCCSPTDVAYLGFDLEYFIKAMIKRGRKSGQEIRDIKREGASLALIGALRGNNIEIVKKKSHNDIVVFLNKMTPVYGLMKSPVDKDSATLSRFAITYSADVVPRSNPRLEIVNWQVVTMSVANTMSRPTLAKSNVQTPKDS</sequence>
<accession>A0ABR1B478</accession>
<reference evidence="1 2" key="1">
    <citation type="submission" date="2023-09" db="EMBL/GenBank/DDBJ databases">
        <title>Genomes of two closely related lineages of the louse Polyplax serrata with different host specificities.</title>
        <authorList>
            <person name="Martinu J."/>
            <person name="Tarabai H."/>
            <person name="Stefka J."/>
            <person name="Hypsa V."/>
        </authorList>
    </citation>
    <scope>NUCLEOTIDE SEQUENCE [LARGE SCALE GENOMIC DNA]</scope>
    <source>
        <strain evidence="1">98ZLc_SE</strain>
    </source>
</reference>
<dbReference type="Proteomes" id="UP001359485">
    <property type="component" value="Unassembled WGS sequence"/>
</dbReference>
<name>A0ABR1B478_POLSC</name>
<proteinExistence type="predicted"/>
<comment type="caution">
    <text evidence="1">The sequence shown here is derived from an EMBL/GenBank/DDBJ whole genome shotgun (WGS) entry which is preliminary data.</text>
</comment>
<dbReference type="EMBL" id="JAWJWF010000003">
    <property type="protein sequence ID" value="KAK6634758.1"/>
    <property type="molecule type" value="Genomic_DNA"/>
</dbReference>
<evidence type="ECO:0000313" key="1">
    <source>
        <dbReference type="EMBL" id="KAK6634758.1"/>
    </source>
</evidence>
<organism evidence="1 2">
    <name type="scientific">Polyplax serrata</name>
    <name type="common">Common mouse louse</name>
    <dbReference type="NCBI Taxonomy" id="468196"/>
    <lineage>
        <taxon>Eukaryota</taxon>
        <taxon>Metazoa</taxon>
        <taxon>Ecdysozoa</taxon>
        <taxon>Arthropoda</taxon>
        <taxon>Hexapoda</taxon>
        <taxon>Insecta</taxon>
        <taxon>Pterygota</taxon>
        <taxon>Neoptera</taxon>
        <taxon>Paraneoptera</taxon>
        <taxon>Psocodea</taxon>
        <taxon>Troctomorpha</taxon>
        <taxon>Phthiraptera</taxon>
        <taxon>Anoplura</taxon>
        <taxon>Polyplacidae</taxon>
        <taxon>Polyplax</taxon>
    </lineage>
</organism>
<protein>
    <submittedName>
        <fullName evidence="1">Uncharacterized protein</fullName>
    </submittedName>
</protein>
<gene>
    <name evidence="1" type="ORF">RUM44_000005</name>
</gene>